<dbReference type="GO" id="GO:0008360">
    <property type="term" value="P:regulation of cell shape"/>
    <property type="evidence" value="ECO:0007669"/>
    <property type="project" value="UniProtKB-KW"/>
</dbReference>
<evidence type="ECO:0000256" key="10">
    <source>
        <dbReference type="ARBA" id="ARBA00022984"/>
    </source>
</evidence>
<dbReference type="GO" id="GO:0005524">
    <property type="term" value="F:ATP binding"/>
    <property type="evidence" value="ECO:0007669"/>
    <property type="project" value="UniProtKB-KW"/>
</dbReference>
<feature type="domain" description="Mur ligase C-terminal" evidence="16">
    <location>
        <begin position="327"/>
        <end position="458"/>
    </location>
</feature>
<dbReference type="GO" id="GO:0008763">
    <property type="term" value="F:UDP-N-acetylmuramate-L-alanine ligase activity"/>
    <property type="evidence" value="ECO:0007669"/>
    <property type="project" value="UniProtKB-UniRule"/>
</dbReference>
<keyword evidence="12" id="KW-0961">Cell wall biogenesis/degradation</keyword>
<dbReference type="InterPro" id="IPR050061">
    <property type="entry name" value="MurCDEF_pg_biosynth"/>
</dbReference>
<evidence type="ECO:0000313" key="19">
    <source>
        <dbReference type="Proteomes" id="UP000034793"/>
    </source>
</evidence>
<evidence type="ECO:0000259" key="17">
    <source>
        <dbReference type="Pfam" id="PF08245"/>
    </source>
</evidence>
<dbReference type="PANTHER" id="PTHR43445:SF3">
    <property type="entry name" value="UDP-N-ACETYLMURAMATE--L-ALANINE LIGASE"/>
    <property type="match status" value="1"/>
</dbReference>
<dbReference type="PATRIC" id="fig|1618552.3.peg.1126"/>
<comment type="catalytic activity">
    <reaction evidence="13">
        <text>UDP-N-acetyl-alpha-D-muramate + L-alanine + ATP = UDP-N-acetyl-alpha-D-muramoyl-L-alanine + ADP + phosphate + H(+)</text>
        <dbReference type="Rhea" id="RHEA:23372"/>
        <dbReference type="ChEBI" id="CHEBI:15378"/>
        <dbReference type="ChEBI" id="CHEBI:30616"/>
        <dbReference type="ChEBI" id="CHEBI:43474"/>
        <dbReference type="ChEBI" id="CHEBI:57972"/>
        <dbReference type="ChEBI" id="CHEBI:70757"/>
        <dbReference type="ChEBI" id="CHEBI:83898"/>
        <dbReference type="ChEBI" id="CHEBI:456216"/>
        <dbReference type="EC" id="6.3.2.8"/>
    </reaction>
</comment>
<dbReference type="InterPro" id="IPR036615">
    <property type="entry name" value="Mur_ligase_C_dom_sf"/>
</dbReference>
<keyword evidence="4" id="KW-0963">Cytoplasm</keyword>
<dbReference type="EC" id="6.3.2.8" evidence="3 14"/>
<dbReference type="Pfam" id="PF01225">
    <property type="entry name" value="Mur_ligase"/>
    <property type="match status" value="1"/>
</dbReference>
<evidence type="ECO:0000313" key="18">
    <source>
        <dbReference type="EMBL" id="KKR28024.1"/>
    </source>
</evidence>
<dbReference type="InterPro" id="IPR005758">
    <property type="entry name" value="UDP-N-AcMur_Ala_ligase_MurC"/>
</dbReference>
<feature type="domain" description="Mur ligase N-terminal catalytic" evidence="15">
    <location>
        <begin position="8"/>
        <end position="108"/>
    </location>
</feature>
<evidence type="ECO:0000259" key="15">
    <source>
        <dbReference type="Pfam" id="PF01225"/>
    </source>
</evidence>
<evidence type="ECO:0000256" key="6">
    <source>
        <dbReference type="ARBA" id="ARBA00022618"/>
    </source>
</evidence>
<keyword evidence="7" id="KW-0547">Nucleotide-binding</keyword>
<proteinExistence type="predicted"/>
<dbReference type="EMBL" id="LBXL01000059">
    <property type="protein sequence ID" value="KKR28024.1"/>
    <property type="molecule type" value="Genomic_DNA"/>
</dbReference>
<dbReference type="Pfam" id="PF08245">
    <property type="entry name" value="Mur_ligase_M"/>
    <property type="match status" value="1"/>
</dbReference>
<evidence type="ECO:0000259" key="16">
    <source>
        <dbReference type="Pfam" id="PF02875"/>
    </source>
</evidence>
<dbReference type="Pfam" id="PF02875">
    <property type="entry name" value="Mur_ligase_C"/>
    <property type="match status" value="1"/>
</dbReference>
<keyword evidence="10" id="KW-0573">Peptidoglycan synthesis</keyword>
<evidence type="ECO:0000256" key="8">
    <source>
        <dbReference type="ARBA" id="ARBA00022840"/>
    </source>
</evidence>
<dbReference type="GO" id="GO:0071555">
    <property type="term" value="P:cell wall organization"/>
    <property type="evidence" value="ECO:0007669"/>
    <property type="project" value="UniProtKB-KW"/>
</dbReference>
<dbReference type="GO" id="GO:0005737">
    <property type="term" value="C:cytoplasm"/>
    <property type="evidence" value="ECO:0007669"/>
    <property type="project" value="UniProtKB-SubCell"/>
</dbReference>
<protein>
    <recommendedName>
        <fullName evidence="3 14">UDP-N-acetylmuramate--L-alanine ligase</fullName>
        <ecNumber evidence="3 14">6.3.2.8</ecNumber>
    </recommendedName>
</protein>
<evidence type="ECO:0000256" key="7">
    <source>
        <dbReference type="ARBA" id="ARBA00022741"/>
    </source>
</evidence>
<dbReference type="SUPFAM" id="SSF53244">
    <property type="entry name" value="MurD-like peptide ligases, peptide-binding domain"/>
    <property type="match status" value="1"/>
</dbReference>
<comment type="subcellular location">
    <subcellularLocation>
        <location evidence="1">Cytoplasm</location>
    </subcellularLocation>
</comment>
<dbReference type="InterPro" id="IPR000713">
    <property type="entry name" value="Mur_ligase_N"/>
</dbReference>
<gene>
    <name evidence="18" type="ORF">UT61_C0059G0005</name>
</gene>
<evidence type="ECO:0000256" key="1">
    <source>
        <dbReference type="ARBA" id="ARBA00004496"/>
    </source>
</evidence>
<dbReference type="InterPro" id="IPR004101">
    <property type="entry name" value="Mur_ligase_C"/>
</dbReference>
<name>A0A0G0PIN0_9BACT</name>
<comment type="caution">
    <text evidence="18">The sequence shown here is derived from an EMBL/GenBank/DDBJ whole genome shotgun (WGS) entry which is preliminary data.</text>
</comment>
<comment type="pathway">
    <text evidence="2">Cell wall biogenesis; peptidoglycan biosynthesis.</text>
</comment>
<keyword evidence="6" id="KW-0132">Cell division</keyword>
<keyword evidence="11" id="KW-0131">Cell cycle</keyword>
<dbReference type="SUPFAM" id="SSF53623">
    <property type="entry name" value="MurD-like peptide ligases, catalytic domain"/>
    <property type="match status" value="1"/>
</dbReference>
<dbReference type="Gene3D" id="3.40.50.720">
    <property type="entry name" value="NAD(P)-binding Rossmann-like Domain"/>
    <property type="match status" value="1"/>
</dbReference>
<dbReference type="Gene3D" id="3.90.190.20">
    <property type="entry name" value="Mur ligase, C-terminal domain"/>
    <property type="match status" value="1"/>
</dbReference>
<dbReference type="NCBIfam" id="TIGR01082">
    <property type="entry name" value="murC"/>
    <property type="match status" value="1"/>
</dbReference>
<dbReference type="InterPro" id="IPR013221">
    <property type="entry name" value="Mur_ligase_cen"/>
</dbReference>
<dbReference type="InterPro" id="IPR036565">
    <property type="entry name" value="Mur-like_cat_sf"/>
</dbReference>
<keyword evidence="9" id="KW-0133">Cell shape</keyword>
<dbReference type="UniPathway" id="UPA00219"/>
<dbReference type="GO" id="GO:0009252">
    <property type="term" value="P:peptidoglycan biosynthetic process"/>
    <property type="evidence" value="ECO:0007669"/>
    <property type="project" value="UniProtKB-UniRule"/>
</dbReference>
<keyword evidence="8" id="KW-0067">ATP-binding</keyword>
<evidence type="ECO:0000256" key="3">
    <source>
        <dbReference type="ARBA" id="ARBA00012211"/>
    </source>
</evidence>
<evidence type="ECO:0000256" key="9">
    <source>
        <dbReference type="ARBA" id="ARBA00022960"/>
    </source>
</evidence>
<keyword evidence="5 18" id="KW-0436">Ligase</keyword>
<dbReference type="GO" id="GO:0051301">
    <property type="term" value="P:cell division"/>
    <property type="evidence" value="ECO:0007669"/>
    <property type="project" value="UniProtKB-KW"/>
</dbReference>
<organism evidence="18 19">
    <name type="scientific">Candidatus Woesebacteria bacterium GW2011_GWA1_39_8</name>
    <dbReference type="NCBI Taxonomy" id="1618552"/>
    <lineage>
        <taxon>Bacteria</taxon>
        <taxon>Candidatus Woeseibacteriota</taxon>
    </lineage>
</organism>
<reference evidence="18 19" key="1">
    <citation type="journal article" date="2015" name="Nature">
        <title>rRNA introns, odd ribosomes, and small enigmatic genomes across a large radiation of phyla.</title>
        <authorList>
            <person name="Brown C.T."/>
            <person name="Hug L.A."/>
            <person name="Thomas B.C."/>
            <person name="Sharon I."/>
            <person name="Castelle C.J."/>
            <person name="Singh A."/>
            <person name="Wilkins M.J."/>
            <person name="Williams K.H."/>
            <person name="Banfield J.F."/>
        </authorList>
    </citation>
    <scope>NUCLEOTIDE SEQUENCE [LARGE SCALE GENOMIC DNA]</scope>
</reference>
<dbReference type="SUPFAM" id="SSF51984">
    <property type="entry name" value="MurCD N-terminal domain"/>
    <property type="match status" value="1"/>
</dbReference>
<dbReference type="AlphaFoldDB" id="A0A0G0PIN0"/>
<evidence type="ECO:0000256" key="11">
    <source>
        <dbReference type="ARBA" id="ARBA00023306"/>
    </source>
</evidence>
<evidence type="ECO:0000256" key="14">
    <source>
        <dbReference type="NCBIfam" id="TIGR01082"/>
    </source>
</evidence>
<evidence type="ECO:0000256" key="12">
    <source>
        <dbReference type="ARBA" id="ARBA00023316"/>
    </source>
</evidence>
<evidence type="ECO:0000256" key="2">
    <source>
        <dbReference type="ARBA" id="ARBA00004752"/>
    </source>
</evidence>
<sequence>MNLKTIKHVHFTGIKGVGMTALALYFRDMGKTITGSDIEEIFVTDQVLKANDINLKIGFGEHNLDSKPDLVICTAAHNGLNNPEVVAAKRFHIPVMTYAEGLALVSREKKLIATCGVGGKTTTASMIATMLEMSAQDPSYVIGVANINPIGDAGHYDSRGKYIVAEGDDYAISPGVNNNPKFSLLSPKILVVHNIAHDHPDIYKTFSDIKKTFKVFFDKFGRDDVLIASIDNEAVRKLIKGLKAQVITFGVDKVADYQIKNIRFQSGKTMFAVFDTKQNVFTVDLTMEVPGAYNIHNATAAYLVGKFLGLADNKLKHGIESYKGCKRRFEKIGEYRGATVYDDYAHHPNEIVEVLEATRAWFPKDRIVAIFQPHTFSRTKALFSDFAKSFKGADIVGLMDIYASSREASGVGVSSKLLVKAIKNFNSKTYYLGDHKATLSWLKKNVKKGDILLTIGAGDIFRLHKELIPEST</sequence>
<feature type="domain" description="Mur ligase central" evidence="17">
    <location>
        <begin position="118"/>
        <end position="304"/>
    </location>
</feature>
<evidence type="ECO:0000256" key="5">
    <source>
        <dbReference type="ARBA" id="ARBA00022598"/>
    </source>
</evidence>
<accession>A0A0G0PIN0</accession>
<dbReference type="Gene3D" id="3.40.1190.10">
    <property type="entry name" value="Mur-like, catalytic domain"/>
    <property type="match status" value="1"/>
</dbReference>
<evidence type="ECO:0000256" key="4">
    <source>
        <dbReference type="ARBA" id="ARBA00022490"/>
    </source>
</evidence>
<evidence type="ECO:0000256" key="13">
    <source>
        <dbReference type="ARBA" id="ARBA00047833"/>
    </source>
</evidence>
<dbReference type="Proteomes" id="UP000034793">
    <property type="component" value="Unassembled WGS sequence"/>
</dbReference>
<dbReference type="PANTHER" id="PTHR43445">
    <property type="entry name" value="UDP-N-ACETYLMURAMATE--L-ALANINE LIGASE-RELATED"/>
    <property type="match status" value="1"/>
</dbReference>